<sequence length="77" mass="8816">MSFDQTFPNAGRHPLLIEQEIAHLARIVPRWSEGGRGSVLGQAYWRKRVIDLARFPELTPTQHAIVQRILERVNTAV</sequence>
<evidence type="ECO:0000313" key="1">
    <source>
        <dbReference type="EMBL" id="SAL57397.1"/>
    </source>
</evidence>
<protein>
    <submittedName>
        <fullName evidence="1">Uncharacterized protein</fullName>
    </submittedName>
</protein>
<reference evidence="1 2" key="1">
    <citation type="submission" date="2016-01" db="EMBL/GenBank/DDBJ databases">
        <authorList>
            <person name="Oliw E.H."/>
        </authorList>
    </citation>
    <scope>NUCLEOTIDE SEQUENCE [LARGE SCALE GENOMIC DNA]</scope>
    <source>
        <strain evidence="1">LMG 27134</strain>
    </source>
</reference>
<dbReference type="AlphaFoldDB" id="A0A158ILL6"/>
<evidence type="ECO:0000313" key="2">
    <source>
        <dbReference type="Proteomes" id="UP000054683"/>
    </source>
</evidence>
<dbReference type="Proteomes" id="UP000054683">
    <property type="component" value="Unassembled WGS sequence"/>
</dbReference>
<dbReference type="RefSeq" id="WP_062090526.1">
    <property type="nucleotide sequence ID" value="NZ_FCOK02000054.1"/>
</dbReference>
<proteinExistence type="predicted"/>
<accession>A0A158ILL6</accession>
<name>A0A158ILL6_9BURK</name>
<dbReference type="EMBL" id="FCOK02000054">
    <property type="protein sequence ID" value="SAL57397.1"/>
    <property type="molecule type" value="Genomic_DNA"/>
</dbReference>
<gene>
    <name evidence="1" type="ORF">AWB69_06237</name>
</gene>
<organism evidence="1 2">
    <name type="scientific">Caballeronia udeis</name>
    <dbReference type="NCBI Taxonomy" id="1232866"/>
    <lineage>
        <taxon>Bacteria</taxon>
        <taxon>Pseudomonadati</taxon>
        <taxon>Pseudomonadota</taxon>
        <taxon>Betaproteobacteria</taxon>
        <taxon>Burkholderiales</taxon>
        <taxon>Burkholderiaceae</taxon>
        <taxon>Caballeronia</taxon>
    </lineage>
</organism>
<dbReference type="OrthoDB" id="9007456at2"/>